<dbReference type="GeneID" id="62156345"/>
<feature type="compositionally biased region" description="Basic and acidic residues" evidence="1">
    <location>
        <begin position="30"/>
        <end position="57"/>
    </location>
</feature>
<reference evidence="2" key="2">
    <citation type="submission" date="2020-11" db="EMBL/GenBank/DDBJ databases">
        <title>Whole genome sequencing of Colletotrichum sp.</title>
        <authorList>
            <person name="Li H."/>
        </authorList>
    </citation>
    <scope>NUCLEOTIDE SEQUENCE</scope>
    <source>
        <strain evidence="2">CkLH20</strain>
    </source>
</reference>
<sequence length="81" mass="8964">MFPKTPAPSGYAALYRAAAANPKKPTQNTEDGRYKPEGTKNHSDQATKKTEKNDQGVDAKAAGWNVQETPARFKMNHFSIR</sequence>
<protein>
    <submittedName>
        <fullName evidence="2">Uncharacterized protein</fullName>
    </submittedName>
</protein>
<proteinExistence type="predicted"/>
<reference evidence="2" key="1">
    <citation type="submission" date="2020-03" db="EMBL/GenBank/DDBJ databases">
        <authorList>
            <person name="He L."/>
        </authorList>
    </citation>
    <scope>NUCLEOTIDE SEQUENCE</scope>
    <source>
        <strain evidence="2">CkLH20</strain>
    </source>
</reference>
<comment type="caution">
    <text evidence="2">The sequence shown here is derived from an EMBL/GenBank/DDBJ whole genome shotgun (WGS) entry which is preliminary data.</text>
</comment>
<keyword evidence="3" id="KW-1185">Reference proteome</keyword>
<accession>A0A9P6IGM6</accession>
<feature type="region of interest" description="Disordered" evidence="1">
    <location>
        <begin position="17"/>
        <end position="65"/>
    </location>
</feature>
<dbReference type="EMBL" id="JAATWM020000001">
    <property type="protein sequence ID" value="KAF9882515.1"/>
    <property type="molecule type" value="Genomic_DNA"/>
</dbReference>
<evidence type="ECO:0000313" key="2">
    <source>
        <dbReference type="EMBL" id="KAF9882515.1"/>
    </source>
</evidence>
<evidence type="ECO:0000256" key="1">
    <source>
        <dbReference type="SAM" id="MobiDB-lite"/>
    </source>
</evidence>
<evidence type="ECO:0000313" key="3">
    <source>
        <dbReference type="Proteomes" id="UP000781932"/>
    </source>
</evidence>
<dbReference type="Proteomes" id="UP000781932">
    <property type="component" value="Unassembled WGS sequence"/>
</dbReference>
<name>A0A9P6IGM6_9PEZI</name>
<dbReference type="AlphaFoldDB" id="A0A9P6IGM6"/>
<dbReference type="RefSeq" id="XP_038751976.1">
    <property type="nucleotide sequence ID" value="XM_038883271.1"/>
</dbReference>
<gene>
    <name evidence="2" type="ORF">CkaCkLH20_00551</name>
</gene>
<organism evidence="2 3">
    <name type="scientific">Colletotrichum karsti</name>
    <dbReference type="NCBI Taxonomy" id="1095194"/>
    <lineage>
        <taxon>Eukaryota</taxon>
        <taxon>Fungi</taxon>
        <taxon>Dikarya</taxon>
        <taxon>Ascomycota</taxon>
        <taxon>Pezizomycotina</taxon>
        <taxon>Sordariomycetes</taxon>
        <taxon>Hypocreomycetidae</taxon>
        <taxon>Glomerellales</taxon>
        <taxon>Glomerellaceae</taxon>
        <taxon>Colletotrichum</taxon>
        <taxon>Colletotrichum boninense species complex</taxon>
    </lineage>
</organism>